<organism evidence="1 2">
    <name type="scientific">Bacillus cytotoxicus</name>
    <dbReference type="NCBI Taxonomy" id="580165"/>
    <lineage>
        <taxon>Bacteria</taxon>
        <taxon>Bacillati</taxon>
        <taxon>Bacillota</taxon>
        <taxon>Bacilli</taxon>
        <taxon>Bacillales</taxon>
        <taxon>Bacillaceae</taxon>
        <taxon>Bacillus</taxon>
        <taxon>Bacillus cereus group</taxon>
    </lineage>
</organism>
<dbReference type="Proteomes" id="UP000242164">
    <property type="component" value="Unassembled WGS sequence"/>
</dbReference>
<evidence type="ECO:0000313" key="1">
    <source>
        <dbReference type="EMBL" id="SCM01253.1"/>
    </source>
</evidence>
<gene>
    <name evidence="1" type="ORF">BCB44BAC_03466</name>
</gene>
<dbReference type="EMBL" id="FMIK01000047">
    <property type="protein sequence ID" value="SCM01253.1"/>
    <property type="molecule type" value="Genomic_DNA"/>
</dbReference>
<comment type="caution">
    <text evidence="1">The sequence shown here is derived from an EMBL/GenBank/DDBJ whole genome shotgun (WGS) entry which is preliminary data.</text>
</comment>
<proteinExistence type="predicted"/>
<protein>
    <submittedName>
        <fullName evidence="1">Uncharacterized protein</fullName>
    </submittedName>
</protein>
<reference evidence="1 2" key="1">
    <citation type="submission" date="2016-08" db="EMBL/GenBank/DDBJ databases">
        <authorList>
            <person name="Loux V."/>
            <person name="Rue O."/>
        </authorList>
    </citation>
    <scope>NUCLEOTIDE SEQUENCE [LARGE SCALE GENOMIC DNA]</scope>
    <source>
        <strain evidence="1 2">AFSSA_08CEB44bac</strain>
    </source>
</reference>
<sequence>MEGINTILEQDFMNLADECIRWCYTLYANRIYLVSHEGTITAYRQYLQKKTC</sequence>
<dbReference type="AlphaFoldDB" id="A0AAX2CL15"/>
<evidence type="ECO:0000313" key="2">
    <source>
        <dbReference type="Proteomes" id="UP000242164"/>
    </source>
</evidence>
<accession>A0AAX2CL15</accession>
<name>A0AAX2CL15_9BACI</name>